<dbReference type="AlphaFoldDB" id="A0A934WL32"/>
<comment type="caution">
    <text evidence="1">The sequence shown here is derived from an EMBL/GenBank/DDBJ whole genome shotgun (WGS) entry which is preliminary data.</text>
</comment>
<reference evidence="1" key="1">
    <citation type="journal article" date="2012" name="J. Microbiol. Biotechnol.">
        <title>Ramlibacter ginsenosidimutans sp. nov., with ginsenoside-converting activity.</title>
        <authorList>
            <person name="Wang L."/>
            <person name="An D.S."/>
            <person name="Kim S.G."/>
            <person name="Jin F.X."/>
            <person name="Kim S.C."/>
            <person name="Lee S.T."/>
            <person name="Im W.T."/>
        </authorList>
    </citation>
    <scope>NUCLEOTIDE SEQUENCE</scope>
    <source>
        <strain evidence="1">KACC 17527</strain>
    </source>
</reference>
<dbReference type="EMBL" id="JAEPWM010000003">
    <property type="protein sequence ID" value="MBK6006349.1"/>
    <property type="molecule type" value="Genomic_DNA"/>
</dbReference>
<protein>
    <submittedName>
        <fullName evidence="1">DUF4275 family protein</fullName>
    </submittedName>
</protein>
<organism evidence="1 2">
    <name type="scientific">Ramlibacter ginsenosidimutans</name>
    <dbReference type="NCBI Taxonomy" id="502333"/>
    <lineage>
        <taxon>Bacteria</taxon>
        <taxon>Pseudomonadati</taxon>
        <taxon>Pseudomonadota</taxon>
        <taxon>Betaproteobacteria</taxon>
        <taxon>Burkholderiales</taxon>
        <taxon>Comamonadaceae</taxon>
        <taxon>Ramlibacter</taxon>
    </lineage>
</organism>
<proteinExistence type="predicted"/>
<reference evidence="1" key="2">
    <citation type="submission" date="2021-01" db="EMBL/GenBank/DDBJ databases">
        <authorList>
            <person name="Kang M."/>
        </authorList>
    </citation>
    <scope>NUCLEOTIDE SEQUENCE</scope>
    <source>
        <strain evidence="1">KACC 17527</strain>
    </source>
</reference>
<name>A0A934WL32_9BURK</name>
<accession>A0A934WL32</accession>
<keyword evidence="2" id="KW-1185">Reference proteome</keyword>
<dbReference type="InterPro" id="IPR025454">
    <property type="entry name" value="DUF4275"/>
</dbReference>
<sequence length="158" mass="17966">MARPKRPLTVTPGTILRELDASETEQYLDAWLKAYGANRHGVNAKDFLWHIFSAERYPALSGQQALAEYGKQLAPEYVVLSNDRDQAFETDALPVGCSLYDFLVFPRNLAWTMAFTHEDGWLGPYFAVHQRHAVLEEENQKRLQKSREIAAAKAKGWA</sequence>
<dbReference type="RefSeq" id="WP_201169303.1">
    <property type="nucleotide sequence ID" value="NZ_JAEPWM010000003.1"/>
</dbReference>
<dbReference type="Pfam" id="PF14101">
    <property type="entry name" value="DUF4275"/>
    <property type="match status" value="1"/>
</dbReference>
<gene>
    <name evidence="1" type="ORF">JJB11_09625</name>
</gene>
<evidence type="ECO:0000313" key="2">
    <source>
        <dbReference type="Proteomes" id="UP000630528"/>
    </source>
</evidence>
<dbReference type="Proteomes" id="UP000630528">
    <property type="component" value="Unassembled WGS sequence"/>
</dbReference>
<evidence type="ECO:0000313" key="1">
    <source>
        <dbReference type="EMBL" id="MBK6006349.1"/>
    </source>
</evidence>